<feature type="signal peptide" evidence="2">
    <location>
        <begin position="1"/>
        <end position="20"/>
    </location>
</feature>
<evidence type="ECO:0000313" key="3">
    <source>
        <dbReference type="EMBL" id="ACO61174.1"/>
    </source>
</evidence>
<gene>
    <name evidence="3" type="ORF">MICPUN_56428</name>
</gene>
<evidence type="ECO:0000313" key="4">
    <source>
        <dbReference type="Proteomes" id="UP000002009"/>
    </source>
</evidence>
<organism evidence="3 4">
    <name type="scientific">Micromonas commoda (strain RCC299 / NOUM17 / CCMP2709)</name>
    <name type="common">Picoplanktonic green alga</name>
    <dbReference type="NCBI Taxonomy" id="296587"/>
    <lineage>
        <taxon>Eukaryota</taxon>
        <taxon>Viridiplantae</taxon>
        <taxon>Chlorophyta</taxon>
        <taxon>Mamiellophyceae</taxon>
        <taxon>Mamiellales</taxon>
        <taxon>Mamiellaceae</taxon>
        <taxon>Micromonas</taxon>
    </lineage>
</organism>
<sequence length="83" mass="8517">MLGEAVLGVLLLWTGVKVGALTYAYVRYGNCGDANAAKPEENVETTSVGGEALKSAATEGSEGLKKRTNAVKEAGAEEGDATR</sequence>
<name>C1DZT3_MICCC</name>
<dbReference type="RefSeq" id="XP_002499916.1">
    <property type="nucleotide sequence ID" value="XM_002499870.1"/>
</dbReference>
<feature type="chain" id="PRO_5002908928" evidence="2">
    <location>
        <begin position="21"/>
        <end position="83"/>
    </location>
</feature>
<protein>
    <submittedName>
        <fullName evidence="3">Uncharacterized protein</fullName>
    </submittedName>
</protein>
<dbReference type="InParanoid" id="C1DZT3"/>
<keyword evidence="2" id="KW-0732">Signal</keyword>
<keyword evidence="4" id="KW-1185">Reference proteome</keyword>
<dbReference type="EMBL" id="CP001323">
    <property type="protein sequence ID" value="ACO61174.1"/>
    <property type="molecule type" value="Genomic_DNA"/>
</dbReference>
<dbReference type="GeneID" id="8240642"/>
<proteinExistence type="predicted"/>
<reference evidence="3 4" key="1">
    <citation type="journal article" date="2009" name="Science">
        <title>Green evolution and dynamic adaptations revealed by genomes of the marine picoeukaryotes Micromonas.</title>
        <authorList>
            <person name="Worden A.Z."/>
            <person name="Lee J.H."/>
            <person name="Mock T."/>
            <person name="Rouze P."/>
            <person name="Simmons M.P."/>
            <person name="Aerts A.L."/>
            <person name="Allen A.E."/>
            <person name="Cuvelier M.L."/>
            <person name="Derelle E."/>
            <person name="Everett M.V."/>
            <person name="Foulon E."/>
            <person name="Grimwood J."/>
            <person name="Gundlach H."/>
            <person name="Henrissat B."/>
            <person name="Napoli C."/>
            <person name="McDonald S.M."/>
            <person name="Parker M.S."/>
            <person name="Rombauts S."/>
            <person name="Salamov A."/>
            <person name="Von Dassow P."/>
            <person name="Badger J.H."/>
            <person name="Coutinho P.M."/>
            <person name="Demir E."/>
            <person name="Dubchak I."/>
            <person name="Gentemann C."/>
            <person name="Eikrem W."/>
            <person name="Gready J.E."/>
            <person name="John U."/>
            <person name="Lanier W."/>
            <person name="Lindquist E.A."/>
            <person name="Lucas S."/>
            <person name="Mayer K.F."/>
            <person name="Moreau H."/>
            <person name="Not F."/>
            <person name="Otillar R."/>
            <person name="Panaud O."/>
            <person name="Pangilinan J."/>
            <person name="Paulsen I."/>
            <person name="Piegu B."/>
            <person name="Poliakov A."/>
            <person name="Robbens S."/>
            <person name="Schmutz J."/>
            <person name="Toulza E."/>
            <person name="Wyss T."/>
            <person name="Zelensky A."/>
            <person name="Zhou K."/>
            <person name="Armbrust E.V."/>
            <person name="Bhattacharya D."/>
            <person name="Goodenough U.W."/>
            <person name="Van de Peer Y."/>
            <person name="Grigoriev I.V."/>
        </authorList>
    </citation>
    <scope>NUCLEOTIDE SEQUENCE [LARGE SCALE GENOMIC DNA]</scope>
    <source>
        <strain evidence="4">RCC299 / NOUM17</strain>
    </source>
</reference>
<dbReference type="AlphaFoldDB" id="C1DZT3"/>
<accession>C1DZT3</accession>
<dbReference type="KEGG" id="mis:MICPUN_56428"/>
<evidence type="ECO:0000256" key="2">
    <source>
        <dbReference type="SAM" id="SignalP"/>
    </source>
</evidence>
<dbReference type="Proteomes" id="UP000002009">
    <property type="component" value="Chromosome 2"/>
</dbReference>
<evidence type="ECO:0000256" key="1">
    <source>
        <dbReference type="SAM" id="MobiDB-lite"/>
    </source>
</evidence>
<feature type="region of interest" description="Disordered" evidence="1">
    <location>
        <begin position="56"/>
        <end position="83"/>
    </location>
</feature>